<evidence type="ECO:0000313" key="2">
    <source>
        <dbReference type="EMBL" id="PCE64433.1"/>
    </source>
</evidence>
<gene>
    <name evidence="2" type="ORF">B7P33_09090</name>
</gene>
<keyword evidence="1" id="KW-0472">Membrane</keyword>
<feature type="transmembrane region" description="Helical" evidence="1">
    <location>
        <begin position="43"/>
        <end position="60"/>
    </location>
</feature>
<keyword evidence="3" id="KW-1185">Reference proteome</keyword>
<evidence type="ECO:0000256" key="1">
    <source>
        <dbReference type="SAM" id="Phobius"/>
    </source>
</evidence>
<evidence type="ECO:0000313" key="3">
    <source>
        <dbReference type="Proteomes" id="UP000219559"/>
    </source>
</evidence>
<evidence type="ECO:0008006" key="4">
    <source>
        <dbReference type="Google" id="ProtNLM"/>
    </source>
</evidence>
<keyword evidence="1" id="KW-1133">Transmembrane helix</keyword>
<feature type="transmembrane region" description="Helical" evidence="1">
    <location>
        <begin position="90"/>
        <end position="107"/>
    </location>
</feature>
<comment type="caution">
    <text evidence="2">The sequence shown here is derived from an EMBL/GenBank/DDBJ whole genome shotgun (WGS) entry which is preliminary data.</text>
</comment>
<keyword evidence="1" id="KW-0812">Transmembrane</keyword>
<protein>
    <recommendedName>
        <fullName evidence="4">DUF3325 domain-containing protein</fullName>
    </recommendedName>
</protein>
<proteinExistence type="predicted"/>
<accession>A0A2A4G7L9</accession>
<organism evidence="2 3">
    <name type="scientific">Sediminicola luteus</name>
    <dbReference type="NCBI Taxonomy" id="319238"/>
    <lineage>
        <taxon>Bacteria</taxon>
        <taxon>Pseudomonadati</taxon>
        <taxon>Bacteroidota</taxon>
        <taxon>Flavobacteriia</taxon>
        <taxon>Flavobacteriales</taxon>
        <taxon>Flavobacteriaceae</taxon>
        <taxon>Sediminicola</taxon>
    </lineage>
</organism>
<name>A0A2A4G7L9_9FLAO</name>
<dbReference type="AlphaFoldDB" id="A0A2A4G7L9"/>
<dbReference type="EMBL" id="NBWU01000003">
    <property type="protein sequence ID" value="PCE64433.1"/>
    <property type="molecule type" value="Genomic_DNA"/>
</dbReference>
<reference evidence="2 3" key="1">
    <citation type="submission" date="2017-04" db="EMBL/GenBank/DDBJ databases">
        <title>A new member of the family Flavobacteriaceae isolated from ascidians.</title>
        <authorList>
            <person name="Chen L."/>
        </authorList>
    </citation>
    <scope>NUCLEOTIDE SEQUENCE [LARGE SCALE GENOMIC DNA]</scope>
    <source>
        <strain evidence="2 3">HQA918</strain>
    </source>
</reference>
<sequence length="108" mass="12120">MVTILVLLVFLGSIGLLYGSKKAILPTKYNYQSWLARNPFRTKMLGCLLCVLSLIGAIMYLGLGSGFFFWLVSFMTSLSLLVLFNPIKLVSHNQLLLLFLICLCIEIL</sequence>
<dbReference type="Proteomes" id="UP000219559">
    <property type="component" value="Unassembled WGS sequence"/>
</dbReference>